<evidence type="ECO:0000256" key="4">
    <source>
        <dbReference type="ARBA" id="ARBA00022670"/>
    </source>
</evidence>
<dbReference type="SUPFAM" id="SSF55486">
    <property type="entry name" value="Metalloproteases ('zincins'), catalytic domain"/>
    <property type="match status" value="1"/>
</dbReference>
<dbReference type="InterPro" id="IPR027268">
    <property type="entry name" value="Peptidase_M4/M1_CTD_sf"/>
</dbReference>
<dbReference type="EC" id="3.4.24.-" evidence="13"/>
<evidence type="ECO:0000313" key="16">
    <source>
        <dbReference type="EMBL" id="KAK1921702.1"/>
    </source>
</evidence>
<feature type="binding site" evidence="12">
    <location>
        <position position="615"/>
    </location>
    <ligand>
        <name>Zn(2+)</name>
        <dbReference type="ChEBI" id="CHEBI:29105"/>
        <note>catalytic</note>
    </ligand>
</feature>
<evidence type="ECO:0000313" key="17">
    <source>
        <dbReference type="Proteomes" id="UP001182556"/>
    </source>
</evidence>
<keyword evidence="5 12" id="KW-0479">Metal-binding</keyword>
<dbReference type="Pfam" id="PF07504">
    <property type="entry name" value="FTP"/>
    <property type="match status" value="1"/>
</dbReference>
<feature type="compositionally biased region" description="Polar residues" evidence="14">
    <location>
        <begin position="253"/>
        <end position="266"/>
    </location>
</feature>
<keyword evidence="10 13" id="KW-0865">Zymogen</keyword>
<evidence type="ECO:0000256" key="3">
    <source>
        <dbReference type="ARBA" id="ARBA00022525"/>
    </source>
</evidence>
<feature type="chain" id="PRO_5041773843" description="Extracellular metalloproteinase" evidence="13">
    <location>
        <begin position="20"/>
        <end position="827"/>
    </location>
</feature>
<dbReference type="Gene3D" id="3.10.170.10">
    <property type="match status" value="1"/>
</dbReference>
<sequence>MRSAALIALLPFLATFAAAAPSPHTRDVQHTRKSLSFGPKHHHAVFETLEVDAVPEIGLNQFVDPKDVARRFIAQKLGSEDAFYIRPDTYTDRSTGVTHVYAKQLLHGLEVSDGDMNLNIDAHGRVLSWGNSFHKGPATFPVPDALTRSTETSHICTTLTNTIDAQQAELATKQGATGAWGLVKAAAHVFLPGLADDKPKADDHEVAKIKKHIHKAQQHYDAICSKPVAEPAVLYPVDALLHLLPRLQPESGLDSSISADELSSTPEHMFTPKPAPNEPPTETISGPGLAKAGVVSNVPARMMYTQTSDGDARLVWKFEVEMKDNWYEAYVDASTGDLLRIVDWANDYTWNTAAPKDGGKVEAFKGGKQKPLPSPPKKSKPYSYQVFPWGINDPTTGNLTTLTEPWDKTASPHGWHQVPSKDNIWAGQHLPGMNVTQNTTTFYTTVGNNVIAHEDWEGQNNYLLNYRPVSGNLSFVYDYGEPDGLAPKEYIDFVVTQLFYTSNMYHDLTYRLGFDELAGNFQLSNGDKGGRGGDPVIANAQDGSGYNNANFMTPPDGTSGRMRMYVWDTATPYRDGDIEAGIVIHELSHGLSTRITGGPANSGCLGYGEAGGMGEGWGDALATLIRQIEEHKLFSNGTDLFSMGAWAANREQGIRNYVYSTNSTINPSTYKTLDKPGYWGVHAIGEVWAEILFSVSQRLVEKYGFSTTLFPPEDTSKPNDYYTKTVDESFDEFGKPTPLIPKHGNTLAMQLIIDGLKLQPCRPSFFDARDAIIQADQIRTGGANACLIWKAFAERGLGSDASVIGQTPWGGGIRNDGYKIPSKVCKK</sequence>
<comment type="caution">
    <text evidence="16">The sequence shown here is derived from an EMBL/GenBank/DDBJ whole genome shotgun (WGS) entry which is preliminary data.</text>
</comment>
<dbReference type="Gene3D" id="1.10.390.10">
    <property type="entry name" value="Neutral Protease Domain 2"/>
    <property type="match status" value="1"/>
</dbReference>
<dbReference type="PANTHER" id="PTHR33478">
    <property type="entry name" value="EXTRACELLULAR METALLOPROTEINASE MEP"/>
    <property type="match status" value="1"/>
</dbReference>
<evidence type="ECO:0000256" key="5">
    <source>
        <dbReference type="ARBA" id="ARBA00022723"/>
    </source>
</evidence>
<feature type="signal peptide" evidence="13">
    <location>
        <begin position="1"/>
        <end position="19"/>
    </location>
</feature>
<comment type="cofactor">
    <cofactor evidence="12">
        <name>Zn(2+)</name>
        <dbReference type="ChEBI" id="CHEBI:29105"/>
    </cofactor>
    <text evidence="12">Binds 1 zinc ion per subunit.</text>
</comment>
<dbReference type="PANTHER" id="PTHR33478:SF1">
    <property type="entry name" value="EXTRACELLULAR METALLOPROTEINASE MEP"/>
    <property type="match status" value="1"/>
</dbReference>
<keyword evidence="6 13" id="KW-0732">Signal</keyword>
<evidence type="ECO:0000256" key="1">
    <source>
        <dbReference type="ARBA" id="ARBA00004613"/>
    </source>
</evidence>
<organism evidence="16 17">
    <name type="scientific">Papiliotrema laurentii</name>
    <name type="common">Cryptococcus laurentii</name>
    <dbReference type="NCBI Taxonomy" id="5418"/>
    <lineage>
        <taxon>Eukaryota</taxon>
        <taxon>Fungi</taxon>
        <taxon>Dikarya</taxon>
        <taxon>Basidiomycota</taxon>
        <taxon>Agaricomycotina</taxon>
        <taxon>Tremellomycetes</taxon>
        <taxon>Tremellales</taxon>
        <taxon>Rhynchogastremaceae</taxon>
        <taxon>Papiliotrema</taxon>
    </lineage>
</organism>
<dbReference type="GO" id="GO:0005615">
    <property type="term" value="C:extracellular space"/>
    <property type="evidence" value="ECO:0007669"/>
    <property type="project" value="InterPro"/>
</dbReference>
<comment type="similarity">
    <text evidence="2 13">Belongs to the peptidase M36 family.</text>
</comment>
<feature type="binding site" evidence="12">
    <location>
        <position position="585"/>
    </location>
    <ligand>
        <name>Zn(2+)</name>
        <dbReference type="ChEBI" id="CHEBI:29105"/>
        <note>catalytic</note>
    </ligand>
</feature>
<comment type="subcellular location">
    <subcellularLocation>
        <location evidence="1 13">Secreted</location>
    </subcellularLocation>
</comment>
<evidence type="ECO:0000256" key="14">
    <source>
        <dbReference type="SAM" id="MobiDB-lite"/>
    </source>
</evidence>
<dbReference type="Proteomes" id="UP001182556">
    <property type="component" value="Unassembled WGS sequence"/>
</dbReference>
<keyword evidence="3 13" id="KW-0964">Secreted</keyword>
<evidence type="ECO:0000256" key="11">
    <source>
        <dbReference type="PIRSR" id="PIRSR601842-1"/>
    </source>
</evidence>
<keyword evidence="7 13" id="KW-0378">Hydrolase</keyword>
<evidence type="ECO:0000256" key="9">
    <source>
        <dbReference type="ARBA" id="ARBA00023049"/>
    </source>
</evidence>
<evidence type="ECO:0000256" key="6">
    <source>
        <dbReference type="ARBA" id="ARBA00022729"/>
    </source>
</evidence>
<dbReference type="CDD" id="cd09596">
    <property type="entry name" value="M36"/>
    <property type="match status" value="1"/>
</dbReference>
<reference evidence="16" key="1">
    <citation type="submission" date="2023-02" db="EMBL/GenBank/DDBJ databases">
        <title>Identification and recombinant expression of a fungal hydrolase from Papiliotrema laurentii that hydrolyzes apple cutin and clears colloidal polyester polyurethane.</title>
        <authorList>
            <consortium name="DOE Joint Genome Institute"/>
            <person name="Roman V.A."/>
            <person name="Bojanowski C."/>
            <person name="Crable B.R."/>
            <person name="Wagner D.N."/>
            <person name="Hung C.S."/>
            <person name="Nadeau L.J."/>
            <person name="Schratz L."/>
            <person name="Haridas S."/>
            <person name="Pangilinan J."/>
            <person name="Lipzen A."/>
            <person name="Na H."/>
            <person name="Yan M."/>
            <person name="Ng V."/>
            <person name="Grigoriev I.V."/>
            <person name="Spatafora J.W."/>
            <person name="Barlow D."/>
            <person name="Biffinger J."/>
            <person name="Kelley-Loughnane N."/>
            <person name="Varaljay V.A."/>
            <person name="Crookes-Goodson W.J."/>
        </authorList>
    </citation>
    <scope>NUCLEOTIDE SEQUENCE</scope>
    <source>
        <strain evidence="16">5307AH</strain>
    </source>
</reference>
<keyword evidence="4 13" id="KW-0645">Protease</keyword>
<evidence type="ECO:0000256" key="13">
    <source>
        <dbReference type="RuleBase" id="RU364017"/>
    </source>
</evidence>
<evidence type="ECO:0000256" key="10">
    <source>
        <dbReference type="ARBA" id="ARBA00023145"/>
    </source>
</evidence>
<feature type="region of interest" description="Disordered" evidence="14">
    <location>
        <begin position="252"/>
        <end position="287"/>
    </location>
</feature>
<gene>
    <name evidence="16" type="ORF">DB88DRAFT_457280</name>
</gene>
<feature type="active site" evidence="11">
    <location>
        <position position="586"/>
    </location>
</feature>
<feature type="domain" description="FTP" evidence="15">
    <location>
        <begin position="88"/>
        <end position="133"/>
    </location>
</feature>
<evidence type="ECO:0000256" key="12">
    <source>
        <dbReference type="PIRSR" id="PIRSR601842-2"/>
    </source>
</evidence>
<accession>A0AAD9FQ53</accession>
<evidence type="ECO:0000256" key="8">
    <source>
        <dbReference type="ARBA" id="ARBA00022833"/>
    </source>
</evidence>
<evidence type="ECO:0000259" key="15">
    <source>
        <dbReference type="Pfam" id="PF07504"/>
    </source>
</evidence>
<dbReference type="Pfam" id="PF02128">
    <property type="entry name" value="Peptidase_M36"/>
    <property type="match status" value="1"/>
</dbReference>
<evidence type="ECO:0000256" key="7">
    <source>
        <dbReference type="ARBA" id="ARBA00022801"/>
    </source>
</evidence>
<feature type="region of interest" description="Disordered" evidence="14">
    <location>
        <begin position="526"/>
        <end position="549"/>
    </location>
</feature>
<dbReference type="EMBL" id="JAODAN010000010">
    <property type="protein sequence ID" value="KAK1921702.1"/>
    <property type="molecule type" value="Genomic_DNA"/>
</dbReference>
<proteinExistence type="inferred from homology"/>
<protein>
    <recommendedName>
        <fullName evidence="13">Extracellular metalloproteinase</fullName>
        <ecNumber evidence="13">3.4.24.-</ecNumber>
    </recommendedName>
    <alternativeName>
        <fullName evidence="13">Fungalysin</fullName>
    </alternativeName>
</protein>
<dbReference type="InterPro" id="IPR011096">
    <property type="entry name" value="FTP_domain"/>
</dbReference>
<dbReference type="AlphaFoldDB" id="A0AAD9FQ53"/>
<dbReference type="InterPro" id="IPR001842">
    <property type="entry name" value="Peptidase_M36"/>
</dbReference>
<feature type="binding site" evidence="12">
    <location>
        <position position="589"/>
    </location>
    <ligand>
        <name>Zn(2+)</name>
        <dbReference type="ChEBI" id="CHEBI:29105"/>
        <note>catalytic</note>
    </ligand>
</feature>
<dbReference type="GO" id="GO:0004222">
    <property type="term" value="F:metalloendopeptidase activity"/>
    <property type="evidence" value="ECO:0007669"/>
    <property type="project" value="InterPro"/>
</dbReference>
<keyword evidence="9 13" id="KW-0482">Metalloprotease</keyword>
<keyword evidence="8 12" id="KW-0862">Zinc</keyword>
<evidence type="ECO:0000256" key="2">
    <source>
        <dbReference type="ARBA" id="ARBA00006006"/>
    </source>
</evidence>
<name>A0AAD9FQ53_PAPLA</name>
<feature type="region of interest" description="Disordered" evidence="14">
    <location>
        <begin position="355"/>
        <end position="379"/>
    </location>
</feature>
<dbReference type="GO" id="GO:0006508">
    <property type="term" value="P:proteolysis"/>
    <property type="evidence" value="ECO:0007669"/>
    <property type="project" value="UniProtKB-KW"/>
</dbReference>
<dbReference type="InterPro" id="IPR050371">
    <property type="entry name" value="Fungal_virulence_M36"/>
</dbReference>
<dbReference type="GO" id="GO:0008270">
    <property type="term" value="F:zinc ion binding"/>
    <property type="evidence" value="ECO:0007669"/>
    <property type="project" value="InterPro"/>
</dbReference>
<keyword evidence="17" id="KW-1185">Reference proteome</keyword>